<protein>
    <submittedName>
        <fullName evidence="1">Uncharacterized protein</fullName>
    </submittedName>
</protein>
<name>A0A9D4ZM46_ADICA</name>
<gene>
    <name evidence="1" type="ORF">GOP47_0006518</name>
</gene>
<proteinExistence type="predicted"/>
<evidence type="ECO:0000313" key="1">
    <source>
        <dbReference type="EMBL" id="KAI5078847.1"/>
    </source>
</evidence>
<dbReference type="EMBL" id="JABFUD020000006">
    <property type="protein sequence ID" value="KAI5078847.1"/>
    <property type="molecule type" value="Genomic_DNA"/>
</dbReference>
<evidence type="ECO:0000313" key="2">
    <source>
        <dbReference type="Proteomes" id="UP000886520"/>
    </source>
</evidence>
<reference evidence="1" key="1">
    <citation type="submission" date="2021-01" db="EMBL/GenBank/DDBJ databases">
        <title>Adiantum capillus-veneris genome.</title>
        <authorList>
            <person name="Fang Y."/>
            <person name="Liao Q."/>
        </authorList>
    </citation>
    <scope>NUCLEOTIDE SEQUENCE</scope>
    <source>
        <strain evidence="1">H3</strain>
        <tissue evidence="1">Leaf</tissue>
    </source>
</reference>
<dbReference type="Proteomes" id="UP000886520">
    <property type="component" value="Chromosome 6"/>
</dbReference>
<sequence>MHILECHGEIEEKATCTDDNDDTKLEDFLEFLSTFFERNFGLLMKLSLGLMYTLHKGRADVAKTVLKDIHENPGLSSFVGWVSYTSHEVFSSSSATTLFGDYPT</sequence>
<keyword evidence="2" id="KW-1185">Reference proteome</keyword>
<organism evidence="1 2">
    <name type="scientific">Adiantum capillus-veneris</name>
    <name type="common">Maidenhair fern</name>
    <dbReference type="NCBI Taxonomy" id="13818"/>
    <lineage>
        <taxon>Eukaryota</taxon>
        <taxon>Viridiplantae</taxon>
        <taxon>Streptophyta</taxon>
        <taxon>Embryophyta</taxon>
        <taxon>Tracheophyta</taxon>
        <taxon>Polypodiopsida</taxon>
        <taxon>Polypodiidae</taxon>
        <taxon>Polypodiales</taxon>
        <taxon>Pteridineae</taxon>
        <taxon>Pteridaceae</taxon>
        <taxon>Vittarioideae</taxon>
        <taxon>Adiantum</taxon>
    </lineage>
</organism>
<dbReference type="AlphaFoldDB" id="A0A9D4ZM46"/>
<accession>A0A9D4ZM46</accession>
<comment type="caution">
    <text evidence="1">The sequence shown here is derived from an EMBL/GenBank/DDBJ whole genome shotgun (WGS) entry which is preliminary data.</text>
</comment>